<keyword evidence="7" id="KW-1185">Reference proteome</keyword>
<evidence type="ECO:0000256" key="1">
    <source>
        <dbReference type="ARBA" id="ARBA00005964"/>
    </source>
</evidence>
<evidence type="ECO:0000256" key="4">
    <source>
        <dbReference type="ARBA" id="ARBA00023180"/>
    </source>
</evidence>
<comment type="similarity">
    <text evidence="1">Belongs to the type-B carboxylesterase/lipase family.</text>
</comment>
<dbReference type="Pfam" id="PF00135">
    <property type="entry name" value="COesterase"/>
    <property type="match status" value="1"/>
</dbReference>
<dbReference type="PANTHER" id="PTHR43142">
    <property type="entry name" value="CARBOXYLIC ESTER HYDROLASE"/>
    <property type="match status" value="1"/>
</dbReference>
<dbReference type="Gene3D" id="3.40.50.1820">
    <property type="entry name" value="alpha/beta hydrolase"/>
    <property type="match status" value="1"/>
</dbReference>
<dbReference type="AlphaFoldDB" id="A0AAV8YLD4"/>
<dbReference type="EMBL" id="JAPWTK010000074">
    <property type="protein sequence ID" value="KAJ8952067.1"/>
    <property type="molecule type" value="Genomic_DNA"/>
</dbReference>
<evidence type="ECO:0000256" key="2">
    <source>
        <dbReference type="ARBA" id="ARBA00022487"/>
    </source>
</evidence>
<name>A0AAV8YLD4_9CUCU</name>
<comment type="caution">
    <text evidence="6">The sequence shown here is derived from an EMBL/GenBank/DDBJ whole genome shotgun (WGS) entry which is preliminary data.</text>
</comment>
<sequence length="248" mass="27546">MTSRLFTSAIMHSATSMNLWALSRKAKKLAFSVAKTFLITSTNSSIVVAALRNVEYKQLQTIAFVTFTAFTLDDALAGLNYGPVIEPDYDGALFVNKSEELLSQGGFHRIPTIMGFTSNEASAFGDIPRIIMLALTGNDLEPQKYAPVDLTNKSSDRLAAGVKIKMHYFGLIGAIVASRFVSDDQFNRPIRKAVLDQSKYAPVYCYEFSYEGLLGGVKDRMYPGVGHAEDIGYLFRTYNITRSKKMNW</sequence>
<dbReference type="PANTHER" id="PTHR43142:SF1">
    <property type="entry name" value="CARBOXYLIC ESTER HYDROLASE"/>
    <property type="match status" value="1"/>
</dbReference>
<dbReference type="Proteomes" id="UP001162162">
    <property type="component" value="Unassembled WGS sequence"/>
</dbReference>
<keyword evidence="3" id="KW-0378">Hydrolase</keyword>
<protein>
    <recommendedName>
        <fullName evidence="5">Carboxylesterase type B domain-containing protein</fullName>
    </recommendedName>
</protein>
<organism evidence="6 7">
    <name type="scientific">Aromia moschata</name>
    <dbReference type="NCBI Taxonomy" id="1265417"/>
    <lineage>
        <taxon>Eukaryota</taxon>
        <taxon>Metazoa</taxon>
        <taxon>Ecdysozoa</taxon>
        <taxon>Arthropoda</taxon>
        <taxon>Hexapoda</taxon>
        <taxon>Insecta</taxon>
        <taxon>Pterygota</taxon>
        <taxon>Neoptera</taxon>
        <taxon>Endopterygota</taxon>
        <taxon>Coleoptera</taxon>
        <taxon>Polyphaga</taxon>
        <taxon>Cucujiformia</taxon>
        <taxon>Chrysomeloidea</taxon>
        <taxon>Cerambycidae</taxon>
        <taxon>Cerambycinae</taxon>
        <taxon>Callichromatini</taxon>
        <taxon>Aromia</taxon>
    </lineage>
</organism>
<dbReference type="GO" id="GO:0052689">
    <property type="term" value="F:carboxylic ester hydrolase activity"/>
    <property type="evidence" value="ECO:0007669"/>
    <property type="project" value="UniProtKB-KW"/>
</dbReference>
<evidence type="ECO:0000313" key="6">
    <source>
        <dbReference type="EMBL" id="KAJ8952067.1"/>
    </source>
</evidence>
<dbReference type="SUPFAM" id="SSF53474">
    <property type="entry name" value="alpha/beta-Hydrolases"/>
    <property type="match status" value="1"/>
</dbReference>
<evidence type="ECO:0000313" key="7">
    <source>
        <dbReference type="Proteomes" id="UP001162162"/>
    </source>
</evidence>
<reference evidence="6" key="1">
    <citation type="journal article" date="2023" name="Insect Mol. Biol.">
        <title>Genome sequencing provides insights into the evolution of gene families encoding plant cell wall-degrading enzymes in longhorned beetles.</title>
        <authorList>
            <person name="Shin N.R."/>
            <person name="Okamura Y."/>
            <person name="Kirsch R."/>
            <person name="Pauchet Y."/>
        </authorList>
    </citation>
    <scope>NUCLEOTIDE SEQUENCE</scope>
    <source>
        <strain evidence="6">AMC_N1</strain>
    </source>
</reference>
<keyword evidence="2" id="KW-0719">Serine esterase</keyword>
<feature type="domain" description="Carboxylesterase type B" evidence="5">
    <location>
        <begin position="2"/>
        <end position="243"/>
    </location>
</feature>
<evidence type="ECO:0000259" key="5">
    <source>
        <dbReference type="Pfam" id="PF00135"/>
    </source>
</evidence>
<dbReference type="InterPro" id="IPR002018">
    <property type="entry name" value="CarbesteraseB"/>
</dbReference>
<evidence type="ECO:0000256" key="3">
    <source>
        <dbReference type="ARBA" id="ARBA00022801"/>
    </source>
</evidence>
<dbReference type="InterPro" id="IPR029058">
    <property type="entry name" value="AB_hydrolase_fold"/>
</dbReference>
<proteinExistence type="inferred from homology"/>
<keyword evidence="4" id="KW-0325">Glycoprotein</keyword>
<gene>
    <name evidence="6" type="ORF">NQ318_010977</name>
</gene>
<accession>A0AAV8YLD4</accession>